<dbReference type="EMBL" id="PGOL01001888">
    <property type="protein sequence ID" value="PKI52943.1"/>
    <property type="molecule type" value="Genomic_DNA"/>
</dbReference>
<gene>
    <name evidence="1" type="ORF">CRG98_026649</name>
</gene>
<dbReference type="AlphaFoldDB" id="A0A2I0JAD8"/>
<keyword evidence="2" id="KW-1185">Reference proteome</keyword>
<dbReference type="Proteomes" id="UP000233551">
    <property type="component" value="Unassembled WGS sequence"/>
</dbReference>
<comment type="caution">
    <text evidence="1">The sequence shown here is derived from an EMBL/GenBank/DDBJ whole genome shotgun (WGS) entry which is preliminary data.</text>
</comment>
<evidence type="ECO:0000313" key="2">
    <source>
        <dbReference type="Proteomes" id="UP000233551"/>
    </source>
</evidence>
<sequence>MAQDKEIKCRVLSVEKLRRKQVRGIRTYLEEEEEEWKQDRKTTMESVAPPAMEDFRLEQDRLLLAGQQPRKMLMHLTALAEELA</sequence>
<name>A0A2I0JAD8_PUNGR</name>
<proteinExistence type="predicted"/>
<organism evidence="1 2">
    <name type="scientific">Punica granatum</name>
    <name type="common">Pomegranate</name>
    <dbReference type="NCBI Taxonomy" id="22663"/>
    <lineage>
        <taxon>Eukaryota</taxon>
        <taxon>Viridiplantae</taxon>
        <taxon>Streptophyta</taxon>
        <taxon>Embryophyta</taxon>
        <taxon>Tracheophyta</taxon>
        <taxon>Spermatophyta</taxon>
        <taxon>Magnoliopsida</taxon>
        <taxon>eudicotyledons</taxon>
        <taxon>Gunneridae</taxon>
        <taxon>Pentapetalae</taxon>
        <taxon>rosids</taxon>
        <taxon>malvids</taxon>
        <taxon>Myrtales</taxon>
        <taxon>Lythraceae</taxon>
        <taxon>Punica</taxon>
    </lineage>
</organism>
<protein>
    <submittedName>
        <fullName evidence="1">Uncharacterized protein</fullName>
    </submittedName>
</protein>
<reference evidence="1 2" key="1">
    <citation type="submission" date="2017-11" db="EMBL/GenBank/DDBJ databases">
        <title>De-novo sequencing of pomegranate (Punica granatum L.) genome.</title>
        <authorList>
            <person name="Akparov Z."/>
            <person name="Amiraslanov A."/>
            <person name="Hajiyeva S."/>
            <person name="Abbasov M."/>
            <person name="Kaur K."/>
            <person name="Hamwieh A."/>
            <person name="Solovyev V."/>
            <person name="Salamov A."/>
            <person name="Braich B."/>
            <person name="Kosarev P."/>
            <person name="Mahmoud A."/>
            <person name="Hajiyev E."/>
            <person name="Babayeva S."/>
            <person name="Izzatullayeva V."/>
            <person name="Mammadov A."/>
            <person name="Mammadov A."/>
            <person name="Sharifova S."/>
            <person name="Ojaghi J."/>
            <person name="Eynullazada K."/>
            <person name="Bayramov B."/>
            <person name="Abdulazimova A."/>
            <person name="Shahmuradov I."/>
        </authorList>
    </citation>
    <scope>NUCLEOTIDE SEQUENCE [LARGE SCALE GENOMIC DNA]</scope>
    <source>
        <strain evidence="2">cv. AG2017</strain>
        <tissue evidence="1">Leaf</tissue>
    </source>
</reference>
<evidence type="ECO:0000313" key="1">
    <source>
        <dbReference type="EMBL" id="PKI52943.1"/>
    </source>
</evidence>
<accession>A0A2I0JAD8</accession>